<accession>C7CGT2</accession>
<dbReference type="HOGENOM" id="CLU_011686_0_0_5"/>
<dbReference type="Pfam" id="PF00271">
    <property type="entry name" value="Helicase_C"/>
    <property type="match status" value="1"/>
</dbReference>
<dbReference type="SMART" id="SM00490">
    <property type="entry name" value="HELICc"/>
    <property type="match status" value="1"/>
</dbReference>
<sequence>MPSNSSPCGELSGGIIPKGERLPMADAQASAASYFARNYPVLAIPVATDDSPGFREAQRAALFSLGAHFAQRNDPAIVTMPTGSGKTAVLQASAFLLRALRVLVVTPSRLVREQIYDDFRQLGVLKRLGAVPAALEAPAVFNADAKITDWEALRDYDVVVATPNSASPAVEGVPPPPADFFDLVLVDEAHHSPAFTWTELLKSFPNARRALFTATPYRRDELEIKGKFVFTYDLKRAYDDGVFGQISYVPVEGFGEGWEDRAIAVAAERQFLEDKAAGLQHRLMVRTDSKARATELLDAYEAVTKLKLKLVKSDHSVGHVKRILADLRSGQLDGIVCVNMLGEGFDLPNLKIAAIHTPHKSLAVTLQFIGRFARTSGQALGNATFIAAPSSIKVEAEKLYAQGAAWSEIVPNLSATRVLREERAREILDSFDPDRGHDPDIEEISLYGLTPYMHVKVWRLTEAVRIDETIEFPYGLNVVYSAVSEDFNTAVFVVRESKKVRWSEDERFTDLSNHLFVIHHNREKGFLFVCASKRQDGTYQRLSETITGRNLRGLSADTLNRVLLDLEDMKFYNIGMRNRASNSSAEQYLTKAGGSVERTIDPADARQYLRGHFFGGGTRDGVDITIGVSSASKIWQNSSARLFELVDWMDGLAERLASTRRVVTHSGLDLLSTGKDIDRLPARVFLADWDKEVYTRPWSVVVPGQQSLQLTSFDLVADHDGCTDHQVPVSIRGHGLDIRLIYDVRGEPHFSYRSGSDEIELERHGASCSLIDHLNERPLSFYTVDLGTVRGSEYHAPWNPEDAPFDPACVVPIDFKGGGVCINTEVGVAKNGRLSIFEFIEARLNAGTAPVIFFDHGSGEIADFIEIREMGDETEVEIYHCKSTKSAKPGARVVDAYEVIGQAIKSARWCGRKGIRAKIEARMTTGGGNRFRRGTFADVERLLARPKPPVFHITVVQPGFAGGKLTTELRQLMAGAHLHLRHADVTGFKVFASP</sequence>
<reference evidence="4" key="1">
    <citation type="journal article" date="2009" name="PLoS ONE">
        <title>Methylobacterium genome sequences: a reference blueprint to investigate microbial metabolism of C1 compounds from natural and industrial sources.</title>
        <authorList>
            <person name="Vuilleumier S."/>
            <person name="Chistoserdova L."/>
            <person name="Lee M.-C."/>
            <person name="Bringel F."/>
            <person name="Lajus A."/>
            <person name="Zhou Y."/>
            <person name="Gourion B."/>
            <person name="Barbe V."/>
            <person name="Chang J."/>
            <person name="Cruveiller S."/>
            <person name="Dossat C."/>
            <person name="Gillett W."/>
            <person name="Gruffaz C."/>
            <person name="Haugen E."/>
            <person name="Hourcade E."/>
            <person name="Levy R."/>
            <person name="Mangenot S."/>
            <person name="Muller E."/>
            <person name="Nadalig T."/>
            <person name="Pagni M."/>
            <person name="Penny C."/>
            <person name="Peyraud R."/>
            <person name="Robinson D.G."/>
            <person name="Roche D."/>
            <person name="Rouy Z."/>
            <person name="Saenampechek C."/>
            <person name="Salvignol G."/>
            <person name="Vallenet D."/>
            <person name="Wu Z."/>
            <person name="Marx C.J."/>
            <person name="Vorholt J.A."/>
            <person name="Olson M.V."/>
            <person name="Kaul R."/>
            <person name="Weissenbach J."/>
            <person name="Medigue C."/>
            <person name="Lidstrom M.E."/>
        </authorList>
    </citation>
    <scope>NUCLEOTIDE SEQUENCE [LARGE SCALE GENOMIC DNA]</scope>
    <source>
        <strain evidence="4">DSM 6343 / CIP 106787 / DM4</strain>
    </source>
</reference>
<dbReference type="CDD" id="cd17926">
    <property type="entry name" value="DEXHc_RE"/>
    <property type="match status" value="1"/>
</dbReference>
<evidence type="ECO:0000313" key="3">
    <source>
        <dbReference type="EMBL" id="CAX23182.1"/>
    </source>
</evidence>
<dbReference type="Pfam" id="PF04851">
    <property type="entry name" value="ResIII"/>
    <property type="match status" value="1"/>
</dbReference>
<keyword evidence="3" id="KW-0547">Nucleotide-binding</keyword>
<evidence type="ECO:0000259" key="2">
    <source>
        <dbReference type="PROSITE" id="PS51194"/>
    </source>
</evidence>
<dbReference type="EMBL" id="FP103042">
    <property type="protein sequence ID" value="CAX23182.1"/>
    <property type="molecule type" value="Genomic_DNA"/>
</dbReference>
<dbReference type="GO" id="GO:0004386">
    <property type="term" value="F:helicase activity"/>
    <property type="evidence" value="ECO:0007669"/>
    <property type="project" value="UniProtKB-KW"/>
</dbReference>
<gene>
    <name evidence="3" type="ORF">METD_I1586</name>
</gene>
<dbReference type="SMART" id="SM00487">
    <property type="entry name" value="DEXDc"/>
    <property type="match status" value="1"/>
</dbReference>
<dbReference type="Proteomes" id="UP000008070">
    <property type="component" value="Chromosome"/>
</dbReference>
<dbReference type="InterPro" id="IPR050742">
    <property type="entry name" value="Helicase_Restrict-Modif_Enz"/>
</dbReference>
<dbReference type="PANTHER" id="PTHR47396:SF1">
    <property type="entry name" value="ATP-DEPENDENT HELICASE IRC3-RELATED"/>
    <property type="match status" value="1"/>
</dbReference>
<dbReference type="GO" id="GO:0003677">
    <property type="term" value="F:DNA binding"/>
    <property type="evidence" value="ECO:0007669"/>
    <property type="project" value="InterPro"/>
</dbReference>
<dbReference type="PROSITE" id="PS51194">
    <property type="entry name" value="HELICASE_CTER"/>
    <property type="match status" value="1"/>
</dbReference>
<organism evidence="3 4">
    <name type="scientific">Methylorubrum extorquens (strain DSM 6343 / CIP 106787 / DM4)</name>
    <name type="common">Methylobacterium extorquens</name>
    <dbReference type="NCBI Taxonomy" id="661410"/>
    <lineage>
        <taxon>Bacteria</taxon>
        <taxon>Pseudomonadati</taxon>
        <taxon>Pseudomonadota</taxon>
        <taxon>Alphaproteobacteria</taxon>
        <taxon>Hyphomicrobiales</taxon>
        <taxon>Methylobacteriaceae</taxon>
        <taxon>Methylorubrum</taxon>
    </lineage>
</organism>
<keyword evidence="3" id="KW-0067">ATP-binding</keyword>
<proteinExistence type="predicted"/>
<dbReference type="AlphaFoldDB" id="C7CGT2"/>
<feature type="domain" description="Helicase ATP-binding" evidence="1">
    <location>
        <begin position="67"/>
        <end position="234"/>
    </location>
</feature>
<dbReference type="KEGG" id="mdi:METDI1586"/>
<dbReference type="SUPFAM" id="SSF52540">
    <property type="entry name" value="P-loop containing nucleoside triphosphate hydrolases"/>
    <property type="match status" value="1"/>
</dbReference>
<feature type="domain" description="Helicase C-terminal" evidence="2">
    <location>
        <begin position="271"/>
        <end position="417"/>
    </location>
</feature>
<dbReference type="InterPro" id="IPR027417">
    <property type="entry name" value="P-loop_NTPase"/>
</dbReference>
<dbReference type="Gene3D" id="3.40.50.300">
    <property type="entry name" value="P-loop containing nucleotide triphosphate hydrolases"/>
    <property type="match status" value="2"/>
</dbReference>
<dbReference type="InterPro" id="IPR006935">
    <property type="entry name" value="Helicase/UvrB_N"/>
</dbReference>
<dbReference type="GO" id="GO:0016787">
    <property type="term" value="F:hydrolase activity"/>
    <property type="evidence" value="ECO:0007669"/>
    <property type="project" value="InterPro"/>
</dbReference>
<keyword evidence="3" id="KW-0347">Helicase</keyword>
<dbReference type="PROSITE" id="PS51192">
    <property type="entry name" value="HELICASE_ATP_BIND_1"/>
    <property type="match status" value="1"/>
</dbReference>
<dbReference type="InterPro" id="IPR014001">
    <property type="entry name" value="Helicase_ATP-bd"/>
</dbReference>
<dbReference type="PANTHER" id="PTHR47396">
    <property type="entry name" value="TYPE I RESTRICTION ENZYME ECOKI R PROTEIN"/>
    <property type="match status" value="1"/>
</dbReference>
<dbReference type="GO" id="GO:0005524">
    <property type="term" value="F:ATP binding"/>
    <property type="evidence" value="ECO:0007669"/>
    <property type="project" value="InterPro"/>
</dbReference>
<protein>
    <submittedName>
        <fullName evidence="3">Enzyme with a helicase domain</fullName>
    </submittedName>
</protein>
<evidence type="ECO:0000313" key="4">
    <source>
        <dbReference type="Proteomes" id="UP000008070"/>
    </source>
</evidence>
<keyword evidence="3" id="KW-0378">Hydrolase</keyword>
<evidence type="ECO:0000259" key="1">
    <source>
        <dbReference type="PROSITE" id="PS51192"/>
    </source>
</evidence>
<name>C7CGT2_METED</name>
<dbReference type="InterPro" id="IPR001650">
    <property type="entry name" value="Helicase_C-like"/>
</dbReference>
<dbReference type="GO" id="GO:0005829">
    <property type="term" value="C:cytosol"/>
    <property type="evidence" value="ECO:0007669"/>
    <property type="project" value="TreeGrafter"/>
</dbReference>